<comment type="caution">
    <text evidence="1">The sequence shown here is derived from an EMBL/GenBank/DDBJ whole genome shotgun (WGS) entry which is preliminary data.</text>
</comment>
<keyword evidence="2" id="KW-1185">Reference proteome</keyword>
<sequence>MFYGDHTNHNLNLELQVKEPGMFRSGGEKKAEKAAKEAVRNYHKEIGIYKPTFWERVRGFFIKKPQ</sequence>
<dbReference type="RefSeq" id="WP_219964620.1">
    <property type="nucleotide sequence ID" value="NZ_JAGFNZ010000002.1"/>
</dbReference>
<evidence type="ECO:0000313" key="2">
    <source>
        <dbReference type="Proteomes" id="UP000719942"/>
    </source>
</evidence>
<organism evidence="1 2">
    <name type="scientific">Caproiciproducens faecalis</name>
    <dbReference type="NCBI Taxonomy" id="2820301"/>
    <lineage>
        <taxon>Bacteria</taxon>
        <taxon>Bacillati</taxon>
        <taxon>Bacillota</taxon>
        <taxon>Clostridia</taxon>
        <taxon>Eubacteriales</taxon>
        <taxon>Acutalibacteraceae</taxon>
        <taxon>Caproiciproducens</taxon>
    </lineage>
</organism>
<gene>
    <name evidence="1" type="ORF">J5W02_05190</name>
</gene>
<evidence type="ECO:0000313" key="1">
    <source>
        <dbReference type="EMBL" id="MBW7572202.1"/>
    </source>
</evidence>
<name>A0ABS7DLP1_9FIRM</name>
<proteinExistence type="predicted"/>
<reference evidence="1 2" key="1">
    <citation type="submission" date="2021-03" db="EMBL/GenBank/DDBJ databases">
        <title>Caproiciproducens sp. nov. isolated from feces of cow.</title>
        <authorList>
            <person name="Choi J.-Y."/>
        </authorList>
    </citation>
    <scope>NUCLEOTIDE SEQUENCE [LARGE SCALE GENOMIC DNA]</scope>
    <source>
        <strain evidence="1 2">AGMB10547</strain>
    </source>
</reference>
<protein>
    <submittedName>
        <fullName evidence="1">Uncharacterized protein</fullName>
    </submittedName>
</protein>
<accession>A0ABS7DLP1</accession>
<dbReference type="Proteomes" id="UP000719942">
    <property type="component" value="Unassembled WGS sequence"/>
</dbReference>
<dbReference type="EMBL" id="JAGFNZ010000002">
    <property type="protein sequence ID" value="MBW7572202.1"/>
    <property type="molecule type" value="Genomic_DNA"/>
</dbReference>